<keyword evidence="2" id="KW-1185">Reference proteome</keyword>
<comment type="caution">
    <text evidence="1">The sequence shown here is derived from an EMBL/GenBank/DDBJ whole genome shotgun (WGS) entry which is preliminary data.</text>
</comment>
<dbReference type="AlphaFoldDB" id="A0A9N9P4F6"/>
<name>A0A9N9P4F6_9GLOM</name>
<dbReference type="EMBL" id="CAJVQA010026783">
    <property type="protein sequence ID" value="CAG8790109.1"/>
    <property type="molecule type" value="Genomic_DNA"/>
</dbReference>
<organism evidence="1 2">
    <name type="scientific">Cetraspora pellucida</name>
    <dbReference type="NCBI Taxonomy" id="1433469"/>
    <lineage>
        <taxon>Eukaryota</taxon>
        <taxon>Fungi</taxon>
        <taxon>Fungi incertae sedis</taxon>
        <taxon>Mucoromycota</taxon>
        <taxon>Glomeromycotina</taxon>
        <taxon>Glomeromycetes</taxon>
        <taxon>Diversisporales</taxon>
        <taxon>Gigasporaceae</taxon>
        <taxon>Cetraspora</taxon>
    </lineage>
</organism>
<gene>
    <name evidence="1" type="ORF">CPELLU_LOCUS16952</name>
</gene>
<evidence type="ECO:0000313" key="1">
    <source>
        <dbReference type="EMBL" id="CAG8790109.1"/>
    </source>
</evidence>
<reference evidence="1" key="1">
    <citation type="submission" date="2021-06" db="EMBL/GenBank/DDBJ databases">
        <authorList>
            <person name="Kallberg Y."/>
            <person name="Tangrot J."/>
            <person name="Rosling A."/>
        </authorList>
    </citation>
    <scope>NUCLEOTIDE SEQUENCE</scope>
    <source>
        <strain evidence="1">FL966</strain>
    </source>
</reference>
<sequence>HLDLSQVKPADSVQVKPADSVQVKPEVKPANFVKVNSDYCLCDMCCIID</sequence>
<dbReference type="Proteomes" id="UP000789759">
    <property type="component" value="Unassembled WGS sequence"/>
</dbReference>
<accession>A0A9N9P4F6</accession>
<proteinExistence type="predicted"/>
<protein>
    <submittedName>
        <fullName evidence="1">8527_t:CDS:1</fullName>
    </submittedName>
</protein>
<evidence type="ECO:0000313" key="2">
    <source>
        <dbReference type="Proteomes" id="UP000789759"/>
    </source>
</evidence>
<feature type="non-terminal residue" evidence="1">
    <location>
        <position position="1"/>
    </location>
</feature>